<dbReference type="InterPro" id="IPR011727">
    <property type="entry name" value="CHP02117"/>
</dbReference>
<keyword evidence="2" id="KW-1185">Reference proteome</keyword>
<sequence length="212" mass="23251">MLGALIPRPLWSKEKSAVPMRRILVLANPIHTDIAFAPDPDILSTFGFLAEDGLPLTHPDVGWIAFGWGGRAFYTQTPEWSQLKAGPLFRGLTYDASVMHVTLIGQFDPESEGVLALELPEAEFQHIITSIRQSFRAEASGRPDLIEGSRYGPADLFYEANGGFTALMGCNTWSSAMLRQGGLQTGWWNPLPQSPMLSLRLHNGLERGSKGA</sequence>
<reference evidence="1 2" key="1">
    <citation type="submission" date="2022-06" db="EMBL/GenBank/DDBJ databases">
        <title>Mesorhizobium sp. strain RP14 Genome sequencing and assembly.</title>
        <authorList>
            <person name="Kim I."/>
        </authorList>
    </citation>
    <scope>NUCLEOTIDE SEQUENCE [LARGE SCALE GENOMIC DNA]</scope>
    <source>
        <strain evidence="2">RP14(2022)</strain>
    </source>
</reference>
<dbReference type="Pfam" id="PF09601">
    <property type="entry name" value="DUF2459"/>
    <property type="match status" value="1"/>
</dbReference>
<dbReference type="EMBL" id="JAMXQS010000006">
    <property type="protein sequence ID" value="MCO6050806.1"/>
    <property type="molecule type" value="Genomic_DNA"/>
</dbReference>
<evidence type="ECO:0000313" key="2">
    <source>
        <dbReference type="Proteomes" id="UP001205906"/>
    </source>
</evidence>
<accession>A0ABT1C9H0</accession>
<organism evidence="1 2">
    <name type="scientific">Mesorhizobium liriopis</name>
    <dbReference type="NCBI Taxonomy" id="2953882"/>
    <lineage>
        <taxon>Bacteria</taxon>
        <taxon>Pseudomonadati</taxon>
        <taxon>Pseudomonadota</taxon>
        <taxon>Alphaproteobacteria</taxon>
        <taxon>Hyphomicrobiales</taxon>
        <taxon>Phyllobacteriaceae</taxon>
        <taxon>Mesorhizobium</taxon>
    </lineage>
</organism>
<proteinExistence type="predicted"/>
<name>A0ABT1C9H0_9HYPH</name>
<protein>
    <submittedName>
        <fullName evidence="1">TIGR02117 family protein</fullName>
    </submittedName>
</protein>
<evidence type="ECO:0000313" key="1">
    <source>
        <dbReference type="EMBL" id="MCO6050806.1"/>
    </source>
</evidence>
<gene>
    <name evidence="1" type="ORF">NGM99_13555</name>
</gene>
<dbReference type="NCBIfam" id="TIGR02117">
    <property type="entry name" value="chp_urease_rgn"/>
    <property type="match status" value="1"/>
</dbReference>
<comment type="caution">
    <text evidence="1">The sequence shown here is derived from an EMBL/GenBank/DDBJ whole genome shotgun (WGS) entry which is preliminary data.</text>
</comment>
<dbReference type="Proteomes" id="UP001205906">
    <property type="component" value="Unassembled WGS sequence"/>
</dbReference>